<sequence length="154" mass="16131">MARQKRQFMRQGVADLLTRASVLAYVGDPAEPIFDGERLRIHDGATPGGIPPARIGRRPVADQNTSAAAADSYVAVTTLTAARTISLPPAPSFAPGHVLYIADESGACSADAGFTITISASRSDTIAGQPSIVMGSPYQKLAFHSNGSNLWTYA</sequence>
<proteinExistence type="predicted"/>
<gene>
    <name evidence="1" type="ORF">MetexDRAFT_2837</name>
</gene>
<reference evidence="1 2" key="1">
    <citation type="submission" date="2011-09" db="EMBL/GenBank/DDBJ databases">
        <title>The draft genome of Methylobacterium extorquens DSM 13060.</title>
        <authorList>
            <consortium name="US DOE Joint Genome Institute (JGI-PGF)"/>
            <person name="Lucas S."/>
            <person name="Han J."/>
            <person name="Lapidus A."/>
            <person name="Cheng J.-F."/>
            <person name="Goodwin L."/>
            <person name="Pitluck S."/>
            <person name="Peters L."/>
            <person name="Land M.L."/>
            <person name="Hauser L."/>
            <person name="Koskimaki J."/>
            <person name="Halonen O."/>
            <person name="Pirttila A."/>
            <person name="Frank C."/>
            <person name="Woyke T.J."/>
        </authorList>
    </citation>
    <scope>NUCLEOTIDE SEQUENCE [LARGE SCALE GENOMIC DNA]</scope>
    <source>
        <strain evidence="1 2">DSM 13060</strain>
    </source>
</reference>
<organism evidence="1 2">
    <name type="scientific">Methylorubrum extorquens DSM 13060</name>
    <dbReference type="NCBI Taxonomy" id="882800"/>
    <lineage>
        <taxon>Bacteria</taxon>
        <taxon>Pseudomonadati</taxon>
        <taxon>Pseudomonadota</taxon>
        <taxon>Alphaproteobacteria</taxon>
        <taxon>Hyphomicrobiales</taxon>
        <taxon>Methylobacteriaceae</taxon>
        <taxon>Methylorubrum</taxon>
    </lineage>
</organism>
<evidence type="ECO:0000313" key="1">
    <source>
        <dbReference type="EMBL" id="EHP92270.1"/>
    </source>
</evidence>
<name>H1KJM5_METEX</name>
<comment type="caution">
    <text evidence="1">The sequence shown here is derived from an EMBL/GenBank/DDBJ whole genome shotgun (WGS) entry which is preliminary data.</text>
</comment>
<protein>
    <submittedName>
        <fullName evidence="1">Uncharacterized protein</fullName>
    </submittedName>
</protein>
<dbReference type="Proteomes" id="UP000004382">
    <property type="component" value="Unassembled WGS sequence"/>
</dbReference>
<dbReference type="EMBL" id="AGJK01000069">
    <property type="protein sequence ID" value="EHP92270.1"/>
    <property type="molecule type" value="Genomic_DNA"/>
</dbReference>
<dbReference type="RefSeq" id="WP_003600553.1">
    <property type="nucleotide sequence ID" value="NZ_AGJK01000069.1"/>
</dbReference>
<dbReference type="PATRIC" id="fig|882800.3.peg.2791"/>
<evidence type="ECO:0000313" key="2">
    <source>
        <dbReference type="Proteomes" id="UP000004382"/>
    </source>
</evidence>
<dbReference type="AlphaFoldDB" id="H1KJM5"/>
<accession>H1KJM5</accession>